<dbReference type="GO" id="GO:0070180">
    <property type="term" value="F:large ribosomal subunit rRNA binding"/>
    <property type="evidence" value="ECO:0007669"/>
    <property type="project" value="TreeGrafter"/>
</dbReference>
<keyword evidence="2 3" id="KW-0687">Ribonucleoprotein</keyword>
<dbReference type="PANTHER" id="PTHR11761:SF3">
    <property type="entry name" value="LARGE RIBOSOMAL SUBUNIT PROTEIN UL14M"/>
    <property type="match status" value="1"/>
</dbReference>
<evidence type="ECO:0000256" key="5">
    <source>
        <dbReference type="RuleBase" id="RU003950"/>
    </source>
</evidence>
<evidence type="ECO:0000256" key="4">
    <source>
        <dbReference type="RuleBase" id="RU003949"/>
    </source>
</evidence>
<evidence type="ECO:0000256" key="3">
    <source>
        <dbReference type="HAMAP-Rule" id="MF_01367"/>
    </source>
</evidence>
<dbReference type="InterPro" id="IPR019972">
    <property type="entry name" value="Ribosomal_uL14_CS"/>
</dbReference>
<comment type="function">
    <text evidence="3 5">Binds to 23S rRNA. Forms part of two intersubunit bridges in the 70S ribosome.</text>
</comment>
<dbReference type="Gene3D" id="2.40.150.20">
    <property type="entry name" value="Ribosomal protein L14"/>
    <property type="match status" value="1"/>
</dbReference>
<comment type="similarity">
    <text evidence="3 4">Belongs to the universal ribosomal protein uL14 family.</text>
</comment>
<evidence type="ECO:0000256" key="2">
    <source>
        <dbReference type="ARBA" id="ARBA00023274"/>
    </source>
</evidence>
<dbReference type="SUPFAM" id="SSF50193">
    <property type="entry name" value="Ribosomal protein L14"/>
    <property type="match status" value="1"/>
</dbReference>
<sequence>MIQLRTMLKVADNTGAKIVQAFIVLGGSKHRYAQLGDVFVGVVKKAEPRKIVKKHEVVRAVVVRQKKAFRRSSGVYIRFDDNACVILEAKTKEPKGGRLFGPIAKELKEKGFDKIAGMAEELV</sequence>
<dbReference type="NCBIfam" id="TIGR01067">
    <property type="entry name" value="rplN_bact"/>
    <property type="match status" value="1"/>
</dbReference>
<keyword evidence="3 5" id="KW-0694">RNA-binding</keyword>
<dbReference type="GO" id="GO:0022625">
    <property type="term" value="C:cytosolic large ribosomal subunit"/>
    <property type="evidence" value="ECO:0007669"/>
    <property type="project" value="TreeGrafter"/>
</dbReference>
<dbReference type="InterPro" id="IPR000218">
    <property type="entry name" value="Ribosomal_uL14"/>
</dbReference>
<dbReference type="PROSITE" id="PS00049">
    <property type="entry name" value="RIBOSOMAL_L14"/>
    <property type="match status" value="1"/>
</dbReference>
<protein>
    <recommendedName>
        <fullName evidence="3">Large ribosomal subunit protein uL14</fullName>
    </recommendedName>
</protein>
<evidence type="ECO:0000256" key="1">
    <source>
        <dbReference type="ARBA" id="ARBA00022980"/>
    </source>
</evidence>
<dbReference type="SMART" id="SM01374">
    <property type="entry name" value="Ribosomal_L14"/>
    <property type="match status" value="1"/>
</dbReference>
<dbReference type="EMBL" id="MHMA01000037">
    <property type="protein sequence ID" value="OGZ19760.1"/>
    <property type="molecule type" value="Genomic_DNA"/>
</dbReference>
<keyword evidence="1 3" id="KW-0689">Ribosomal protein</keyword>
<dbReference type="GO" id="GO:0003735">
    <property type="term" value="F:structural constituent of ribosome"/>
    <property type="evidence" value="ECO:0007669"/>
    <property type="project" value="InterPro"/>
</dbReference>
<dbReference type="InterPro" id="IPR036853">
    <property type="entry name" value="Ribosomal_uL14_sf"/>
</dbReference>
<reference evidence="6 7" key="1">
    <citation type="journal article" date="2016" name="Nat. Commun.">
        <title>Thousands of microbial genomes shed light on interconnected biogeochemical processes in an aquifer system.</title>
        <authorList>
            <person name="Anantharaman K."/>
            <person name="Brown C.T."/>
            <person name="Hug L.A."/>
            <person name="Sharon I."/>
            <person name="Castelle C.J."/>
            <person name="Probst A.J."/>
            <person name="Thomas B.C."/>
            <person name="Singh A."/>
            <person name="Wilkins M.J."/>
            <person name="Karaoz U."/>
            <person name="Brodie E.L."/>
            <person name="Williams K.H."/>
            <person name="Hubbard S.S."/>
            <person name="Banfield J.F."/>
        </authorList>
    </citation>
    <scope>NUCLEOTIDE SEQUENCE [LARGE SCALE GENOMIC DNA]</scope>
</reference>
<comment type="caution">
    <text evidence="6">The sequence shown here is derived from an EMBL/GenBank/DDBJ whole genome shotgun (WGS) entry which is preliminary data.</text>
</comment>
<accession>A0A1G2E328</accession>
<name>A0A1G2E328_9BACT</name>
<comment type="subunit">
    <text evidence="3">Part of the 50S ribosomal subunit. Forms a cluster with proteins L3 and L19. In the 70S ribosome, L14 and L19 interact and together make contacts with the 16S rRNA in bridges B5 and B8.</text>
</comment>
<dbReference type="CDD" id="cd00337">
    <property type="entry name" value="Ribosomal_uL14"/>
    <property type="match status" value="1"/>
</dbReference>
<dbReference type="HAMAP" id="MF_01367">
    <property type="entry name" value="Ribosomal_uL14"/>
    <property type="match status" value="1"/>
</dbReference>
<dbReference type="GO" id="GO:0006412">
    <property type="term" value="P:translation"/>
    <property type="evidence" value="ECO:0007669"/>
    <property type="project" value="UniProtKB-UniRule"/>
</dbReference>
<dbReference type="InterPro" id="IPR005745">
    <property type="entry name" value="Ribosomal_uL14_bac-type"/>
</dbReference>
<dbReference type="AlphaFoldDB" id="A0A1G2E328"/>
<dbReference type="Proteomes" id="UP000178721">
    <property type="component" value="Unassembled WGS sequence"/>
</dbReference>
<dbReference type="Pfam" id="PF00238">
    <property type="entry name" value="Ribosomal_L14"/>
    <property type="match status" value="1"/>
</dbReference>
<evidence type="ECO:0000313" key="7">
    <source>
        <dbReference type="Proteomes" id="UP000178721"/>
    </source>
</evidence>
<keyword evidence="3 5" id="KW-0699">rRNA-binding</keyword>
<dbReference type="PANTHER" id="PTHR11761">
    <property type="entry name" value="50S/60S RIBOSOMAL PROTEIN L14/L23"/>
    <property type="match status" value="1"/>
</dbReference>
<organism evidence="6 7">
    <name type="scientific">Candidatus Nealsonbacteria bacterium RIFCSPHIGHO2_01_FULL_43_31</name>
    <dbReference type="NCBI Taxonomy" id="1801665"/>
    <lineage>
        <taxon>Bacteria</taxon>
        <taxon>Candidatus Nealsoniibacteriota</taxon>
    </lineage>
</organism>
<proteinExistence type="inferred from homology"/>
<evidence type="ECO:0000313" key="6">
    <source>
        <dbReference type="EMBL" id="OGZ19760.1"/>
    </source>
</evidence>
<gene>
    <name evidence="3" type="primary">rplN</name>
    <name evidence="6" type="ORF">A2654_02895</name>
</gene>